<reference evidence="2 3" key="1">
    <citation type="submission" date="2019-09" db="EMBL/GenBank/DDBJ databases">
        <authorList>
            <person name="Chandra G."/>
            <person name="Truman W A."/>
        </authorList>
    </citation>
    <scope>NUCLEOTIDE SEQUENCE [LARGE SCALE GENOMIC DNA]</scope>
    <source>
        <strain evidence="2">PS918</strain>
    </source>
</reference>
<feature type="compositionally biased region" description="Pro residues" evidence="1">
    <location>
        <begin position="243"/>
        <end position="253"/>
    </location>
</feature>
<sequence>MPRQNMKSLCSYRYDPLDRLVACATSAQASTQRFYLKDRLVTEVQGTVKRSILQHEDQLLAQQQRQNGTLETGMFATDQQRSVLNVRDMNRPNPLAYTPYGHRVLGNGLLSLLGFNGERPDPVTGWYLLGNGFRAYSPVLMRFICPDSANFSPFGKGGLNAYAYCVGDPVNRSDPTGHFGKWFRRFANRLTRRQSRIRVNPSKGVADKTPVKVVPPEGPQVAATQRPQLPGNAVARLNENIPQQPPPSTPPVPRGNSTPTSTTPNRAPVTVQTLIDVRRFELRRYRLTLEHNPDMPYDLRNKHEVYHDNMMNTLNQQLLDL</sequence>
<dbReference type="NCBIfam" id="TIGR03696">
    <property type="entry name" value="Rhs_assc_core"/>
    <property type="match status" value="1"/>
</dbReference>
<dbReference type="Gene3D" id="2.180.10.10">
    <property type="entry name" value="RHS repeat-associated core"/>
    <property type="match status" value="1"/>
</dbReference>
<proteinExistence type="predicted"/>
<dbReference type="Proteomes" id="UP000326611">
    <property type="component" value="Unassembled WGS sequence"/>
</dbReference>
<accession>A0A5E7UUV4</accession>
<feature type="compositionally biased region" description="Polar residues" evidence="1">
    <location>
        <begin position="255"/>
        <end position="266"/>
    </location>
</feature>
<dbReference type="EMBL" id="CABVIY010000010">
    <property type="protein sequence ID" value="VVQ14803.1"/>
    <property type="molecule type" value="Genomic_DNA"/>
</dbReference>
<dbReference type="InterPro" id="IPR022385">
    <property type="entry name" value="Rhs_assc_core"/>
</dbReference>
<dbReference type="AlphaFoldDB" id="A0A5E7UUV4"/>
<evidence type="ECO:0000313" key="3">
    <source>
        <dbReference type="Proteomes" id="UP000326611"/>
    </source>
</evidence>
<organism evidence="2 3">
    <name type="scientific">Pseudomonas fluorescens</name>
    <dbReference type="NCBI Taxonomy" id="294"/>
    <lineage>
        <taxon>Bacteria</taxon>
        <taxon>Pseudomonadati</taxon>
        <taxon>Pseudomonadota</taxon>
        <taxon>Gammaproteobacteria</taxon>
        <taxon>Pseudomonadales</taxon>
        <taxon>Pseudomonadaceae</taxon>
        <taxon>Pseudomonas</taxon>
    </lineage>
</organism>
<evidence type="ECO:0008006" key="4">
    <source>
        <dbReference type="Google" id="ProtNLM"/>
    </source>
</evidence>
<dbReference type="OrthoDB" id="7033486at2"/>
<feature type="region of interest" description="Disordered" evidence="1">
    <location>
        <begin position="197"/>
        <end position="266"/>
    </location>
</feature>
<dbReference type="RefSeq" id="WP_150773553.1">
    <property type="nucleotide sequence ID" value="NZ_CABVIY010000010.1"/>
</dbReference>
<name>A0A5E7UUV4_PSEFL</name>
<protein>
    <recommendedName>
        <fullName evidence="4">RHS repeat-associated core domain-containing protein</fullName>
    </recommendedName>
</protein>
<gene>
    <name evidence="2" type="ORF">PS918_05775</name>
</gene>
<evidence type="ECO:0000256" key="1">
    <source>
        <dbReference type="SAM" id="MobiDB-lite"/>
    </source>
</evidence>
<evidence type="ECO:0000313" key="2">
    <source>
        <dbReference type="EMBL" id="VVQ14803.1"/>
    </source>
</evidence>